<evidence type="ECO:0000259" key="9">
    <source>
        <dbReference type="Pfam" id="PF01555"/>
    </source>
</evidence>
<evidence type="ECO:0000256" key="4">
    <source>
        <dbReference type="ARBA" id="ARBA00022691"/>
    </source>
</evidence>
<dbReference type="STRING" id="1805281.AUJ77_02830"/>
<comment type="similarity">
    <text evidence="1">Belongs to the N(4)/N(6)-methyltransferase family. N(4) subfamily.</text>
</comment>
<evidence type="ECO:0000256" key="3">
    <source>
        <dbReference type="ARBA" id="ARBA00022679"/>
    </source>
</evidence>
<sequence length="399" mass="46418">MKKEKTKITVADRRKYLIKDAISAREIALSLMKEYELDKAITFGLPEVDDRSHIWRIALINKSDKSRIGEIVIDAKTSLVDEKRSTKKEFLEQRLLKRDTSEQKIKTKRDTYIQSQMRNTIAQGDSEKLLSELSKNSVELIFTSPPYYNARPEYSEYVDYEDYLNKMRKIIRACERVLVEGRFFVLNISPILIRRENRSKASKRLAVPFDFHRLFIEEGFEFVDDIIWQKPEGAGWATGRGRRFSADRNPLQYKPVPVTEYVLVYRKKSDKLIDWFIRNHPSQKLVRESKIPDGYDVTNIWKISPSHSKDHPAIFPLKLAEKVINYYSFKGDVVMDPFAGLGTVGEASINTGRRFVLLDNDKGYVNIIRQRMEKLLANEAENIVCINCPPIKSVNKKLL</sequence>
<dbReference type="Gene3D" id="3.40.50.150">
    <property type="entry name" value="Vaccinia Virus protein VP39"/>
    <property type="match status" value="1"/>
</dbReference>
<keyword evidence="2 10" id="KW-0489">Methyltransferase</keyword>
<dbReference type="EMBL" id="MNVN01000015">
    <property type="protein sequence ID" value="OIO30716.1"/>
    <property type="molecule type" value="Genomic_DNA"/>
</dbReference>
<dbReference type="Proteomes" id="UP000181992">
    <property type="component" value="Unassembled WGS sequence"/>
</dbReference>
<keyword evidence="4" id="KW-0949">S-adenosyl-L-methionine</keyword>
<feature type="domain" description="DNA methylase N-4/N-6" evidence="9">
    <location>
        <begin position="138"/>
        <end position="369"/>
    </location>
</feature>
<dbReference type="InterPro" id="IPR002941">
    <property type="entry name" value="DNA_methylase_N4/N6"/>
</dbReference>
<dbReference type="SUPFAM" id="SSF53335">
    <property type="entry name" value="S-adenosyl-L-methionine-dependent methyltransferases"/>
    <property type="match status" value="1"/>
</dbReference>
<dbReference type="GO" id="GO:0015667">
    <property type="term" value="F:site-specific DNA-methyltransferase (cytosine-N4-specific) activity"/>
    <property type="evidence" value="ECO:0007669"/>
    <property type="project" value="UniProtKB-EC"/>
</dbReference>
<reference evidence="10 11" key="1">
    <citation type="journal article" date="2016" name="Environ. Microbiol.">
        <title>Genomic resolution of a cold subsurface aquifer community provides metabolic insights for novel microbes adapted to high CO concentrations.</title>
        <authorList>
            <person name="Probst A.J."/>
            <person name="Castelle C.J."/>
            <person name="Singh A."/>
            <person name="Brown C.T."/>
            <person name="Anantharaman K."/>
            <person name="Sharon I."/>
            <person name="Hug L.A."/>
            <person name="Burstein D."/>
            <person name="Emerson J.B."/>
            <person name="Thomas B.C."/>
            <person name="Banfield J.F."/>
        </authorList>
    </citation>
    <scope>NUCLEOTIDE SEQUENCE [LARGE SCALE GENOMIC DNA]</scope>
    <source>
        <strain evidence="10">CG1_02_43_90</strain>
    </source>
</reference>
<evidence type="ECO:0000313" key="10">
    <source>
        <dbReference type="EMBL" id="OIO30716.1"/>
    </source>
</evidence>
<dbReference type="InterPro" id="IPR029063">
    <property type="entry name" value="SAM-dependent_MTases_sf"/>
</dbReference>
<comment type="catalytic activity">
    <reaction evidence="7">
        <text>a 2'-deoxycytidine in DNA + S-adenosyl-L-methionine = an N(4)-methyl-2'-deoxycytidine in DNA + S-adenosyl-L-homocysteine + H(+)</text>
        <dbReference type="Rhea" id="RHEA:16857"/>
        <dbReference type="Rhea" id="RHEA-COMP:11369"/>
        <dbReference type="Rhea" id="RHEA-COMP:13674"/>
        <dbReference type="ChEBI" id="CHEBI:15378"/>
        <dbReference type="ChEBI" id="CHEBI:57856"/>
        <dbReference type="ChEBI" id="CHEBI:59789"/>
        <dbReference type="ChEBI" id="CHEBI:85452"/>
        <dbReference type="ChEBI" id="CHEBI:137933"/>
        <dbReference type="EC" id="2.1.1.113"/>
    </reaction>
</comment>
<dbReference type="AlphaFoldDB" id="A0A1J4V0Q1"/>
<evidence type="ECO:0000256" key="5">
    <source>
        <dbReference type="ARBA" id="ARBA00022747"/>
    </source>
</evidence>
<accession>A0A1J4V0Q1</accession>
<dbReference type="InterPro" id="IPR017985">
    <property type="entry name" value="MeTrfase_CN4_CS"/>
</dbReference>
<dbReference type="PRINTS" id="PR00508">
    <property type="entry name" value="S21N4MTFRASE"/>
</dbReference>
<dbReference type="EC" id="2.1.1.-" evidence="8"/>
<evidence type="ECO:0000256" key="7">
    <source>
        <dbReference type="ARBA" id="ARBA00049120"/>
    </source>
</evidence>
<evidence type="ECO:0000256" key="2">
    <source>
        <dbReference type="ARBA" id="ARBA00022603"/>
    </source>
</evidence>
<dbReference type="Pfam" id="PF01555">
    <property type="entry name" value="N6_N4_Mtase"/>
    <property type="match status" value="1"/>
</dbReference>
<protein>
    <recommendedName>
        <fullName evidence="8">Methyltransferase</fullName>
        <ecNumber evidence="8">2.1.1.-</ecNumber>
    </recommendedName>
</protein>
<keyword evidence="6" id="KW-0238">DNA-binding</keyword>
<evidence type="ECO:0000256" key="1">
    <source>
        <dbReference type="ARBA" id="ARBA00010203"/>
    </source>
</evidence>
<keyword evidence="5" id="KW-0680">Restriction system</keyword>
<dbReference type="GO" id="GO:0008170">
    <property type="term" value="F:N-methyltransferase activity"/>
    <property type="evidence" value="ECO:0007669"/>
    <property type="project" value="InterPro"/>
</dbReference>
<dbReference type="InterPro" id="IPR001091">
    <property type="entry name" value="RM_Methyltransferase"/>
</dbReference>
<evidence type="ECO:0000313" key="11">
    <source>
        <dbReference type="Proteomes" id="UP000181992"/>
    </source>
</evidence>
<name>A0A1J4V0Q1_9BACT</name>
<organism evidence="10 11">
    <name type="scientific">Candidatus Nomurabacteria bacterium CG1_02_43_90</name>
    <dbReference type="NCBI Taxonomy" id="1805281"/>
    <lineage>
        <taxon>Bacteria</taxon>
        <taxon>Candidatus Nomuraibacteriota</taxon>
    </lineage>
</organism>
<evidence type="ECO:0000256" key="6">
    <source>
        <dbReference type="ARBA" id="ARBA00023125"/>
    </source>
</evidence>
<dbReference type="GO" id="GO:0009307">
    <property type="term" value="P:DNA restriction-modification system"/>
    <property type="evidence" value="ECO:0007669"/>
    <property type="project" value="UniProtKB-KW"/>
</dbReference>
<comment type="caution">
    <text evidence="10">The sequence shown here is derived from an EMBL/GenBank/DDBJ whole genome shotgun (WGS) entry which is preliminary data.</text>
</comment>
<dbReference type="GO" id="GO:0032259">
    <property type="term" value="P:methylation"/>
    <property type="evidence" value="ECO:0007669"/>
    <property type="project" value="UniProtKB-KW"/>
</dbReference>
<proteinExistence type="inferred from homology"/>
<dbReference type="PROSITE" id="PS00093">
    <property type="entry name" value="N4_MTASE"/>
    <property type="match status" value="1"/>
</dbReference>
<evidence type="ECO:0000256" key="8">
    <source>
        <dbReference type="RuleBase" id="RU362026"/>
    </source>
</evidence>
<dbReference type="GO" id="GO:0003677">
    <property type="term" value="F:DNA binding"/>
    <property type="evidence" value="ECO:0007669"/>
    <property type="project" value="UniProtKB-KW"/>
</dbReference>
<gene>
    <name evidence="10" type="ORF">AUJ77_02830</name>
</gene>
<keyword evidence="3 10" id="KW-0808">Transferase</keyword>